<sequence>MDLSPTTRSLTEEDRFSLSQLSPADVTGGLQDNLICFESIVSITLERLLPIFEKSMVYMWAPYHFTIYHHLVGARHALDLLSDINKDIITDDGLRFGADILDHLAFVFTSLLNGLLDSGGIYDLRQAVSEIDTLINENPGKFLRAREYFWKNHGKQMALDVCGLRLLASIGTLPSLESELHKFALLDAIEAQCLSYVKSRQGLVPFLYDIFGSPTLTTGLEKKWLRQRNLGMDRHNVSVEELPAEVQEPPAEAQAAAVTTPTQQLISNGQQLAGENRACDKSDEPATEGDGNFKRIRA</sequence>
<dbReference type="EMBL" id="FJOG01000030">
    <property type="protein sequence ID" value="CZR65248.1"/>
    <property type="molecule type" value="Genomic_DNA"/>
</dbReference>
<keyword evidence="3" id="KW-1185">Reference proteome</keyword>
<proteinExistence type="predicted"/>
<name>A0A1L7XJQ9_9HELO</name>
<feature type="region of interest" description="Disordered" evidence="1">
    <location>
        <begin position="268"/>
        <end position="298"/>
    </location>
</feature>
<gene>
    <name evidence="2" type="ORF">PAC_15148</name>
</gene>
<organism evidence="2 3">
    <name type="scientific">Phialocephala subalpina</name>
    <dbReference type="NCBI Taxonomy" id="576137"/>
    <lineage>
        <taxon>Eukaryota</taxon>
        <taxon>Fungi</taxon>
        <taxon>Dikarya</taxon>
        <taxon>Ascomycota</taxon>
        <taxon>Pezizomycotina</taxon>
        <taxon>Leotiomycetes</taxon>
        <taxon>Helotiales</taxon>
        <taxon>Mollisiaceae</taxon>
        <taxon>Phialocephala</taxon>
        <taxon>Phialocephala fortinii species complex</taxon>
    </lineage>
</organism>
<dbReference type="AlphaFoldDB" id="A0A1L7XJQ9"/>
<accession>A0A1L7XJQ9</accession>
<evidence type="ECO:0000313" key="3">
    <source>
        <dbReference type="Proteomes" id="UP000184330"/>
    </source>
</evidence>
<reference evidence="2 3" key="1">
    <citation type="submission" date="2016-03" db="EMBL/GenBank/DDBJ databases">
        <authorList>
            <person name="Ploux O."/>
        </authorList>
    </citation>
    <scope>NUCLEOTIDE SEQUENCE [LARGE SCALE GENOMIC DNA]</scope>
    <source>
        <strain evidence="2 3">UAMH 11012</strain>
    </source>
</reference>
<evidence type="ECO:0000256" key="1">
    <source>
        <dbReference type="SAM" id="MobiDB-lite"/>
    </source>
</evidence>
<protein>
    <submittedName>
        <fullName evidence="2">Uncharacterized protein</fullName>
    </submittedName>
</protein>
<dbReference type="Proteomes" id="UP000184330">
    <property type="component" value="Unassembled WGS sequence"/>
</dbReference>
<evidence type="ECO:0000313" key="2">
    <source>
        <dbReference type="EMBL" id="CZR65248.1"/>
    </source>
</evidence>